<sequence>MSQKRQIIAIAGVGGLGQYICQELSADGRFTVIVLTRQGNLPLTFRNTTIHKTDYTEPSLIGIFNATGATTLISTLNCPNDDYLPLHTSLLSACLNSITCKRFIPSEWGGNIDDFPNLPRAYGRTRAPFRDILQQTKADASDTGNKIEYTLINHGWCMEYFLPEGKSYRKHCPGEFPVDVNKWEYVVRGTGEEKQAWTCGRDVARGVKELLLVDEWPPARPLTRVHRPLAEINASLQKYKDQPNSIELAIAEAEEWGVSGATACPKEKALRQQACYFSRLKFMTIEDMLNKAETEGFV</sequence>
<dbReference type="EMBL" id="MVGC01000011">
    <property type="protein sequence ID" value="RJE26992.1"/>
    <property type="molecule type" value="Genomic_DNA"/>
</dbReference>
<dbReference type="Proteomes" id="UP000266188">
    <property type="component" value="Unassembled WGS sequence"/>
</dbReference>
<comment type="caution">
    <text evidence="4">The sequence shown here is derived from an EMBL/GenBank/DDBJ whole genome shotgun (WGS) entry which is preliminary data.</text>
</comment>
<proteinExistence type="inferred from homology"/>
<gene>
    <name evidence="4" type="ORF">PHISCL_00693</name>
</gene>
<dbReference type="OrthoDB" id="419598at2759"/>
<dbReference type="Gene3D" id="3.40.50.720">
    <property type="entry name" value="NAD(P)-binding Rossmann-like Domain"/>
    <property type="match status" value="1"/>
</dbReference>
<accession>A0A3A2ZV23</accession>
<dbReference type="GO" id="GO:0016491">
    <property type="term" value="F:oxidoreductase activity"/>
    <property type="evidence" value="ECO:0007669"/>
    <property type="project" value="UniProtKB-KW"/>
</dbReference>
<dbReference type="SUPFAM" id="SSF51735">
    <property type="entry name" value="NAD(P)-binding Rossmann-fold domains"/>
    <property type="match status" value="1"/>
</dbReference>
<keyword evidence="3" id="KW-0560">Oxidoreductase</keyword>
<keyword evidence="2" id="KW-0521">NADP</keyword>
<dbReference type="InterPro" id="IPR036291">
    <property type="entry name" value="NAD(P)-bd_dom_sf"/>
</dbReference>
<dbReference type="InterPro" id="IPR051609">
    <property type="entry name" value="NmrA/Isoflavone_reductase-like"/>
</dbReference>
<comment type="similarity">
    <text evidence="1">Belongs to the NmrA-type oxidoreductase family. Isoflavone reductase subfamily.</text>
</comment>
<keyword evidence="5" id="KW-1185">Reference proteome</keyword>
<protein>
    <submittedName>
        <fullName evidence="4">Uncharacterized protein</fullName>
    </submittedName>
</protein>
<reference evidence="5" key="1">
    <citation type="submission" date="2017-02" db="EMBL/GenBank/DDBJ databases">
        <authorList>
            <person name="Tafer H."/>
            <person name="Lopandic K."/>
        </authorList>
    </citation>
    <scope>NUCLEOTIDE SEQUENCE [LARGE SCALE GENOMIC DNA]</scope>
    <source>
        <strain evidence="5">CBS 366.77</strain>
    </source>
</reference>
<evidence type="ECO:0000256" key="1">
    <source>
        <dbReference type="ARBA" id="ARBA00005725"/>
    </source>
</evidence>
<name>A0A3A2ZV23_9EURO</name>
<evidence type="ECO:0000313" key="4">
    <source>
        <dbReference type="EMBL" id="RJE26992.1"/>
    </source>
</evidence>
<organism evidence="4 5">
    <name type="scientific">Aspergillus sclerotialis</name>
    <dbReference type="NCBI Taxonomy" id="2070753"/>
    <lineage>
        <taxon>Eukaryota</taxon>
        <taxon>Fungi</taxon>
        <taxon>Dikarya</taxon>
        <taxon>Ascomycota</taxon>
        <taxon>Pezizomycotina</taxon>
        <taxon>Eurotiomycetes</taxon>
        <taxon>Eurotiomycetidae</taxon>
        <taxon>Eurotiales</taxon>
        <taxon>Aspergillaceae</taxon>
        <taxon>Aspergillus</taxon>
        <taxon>Aspergillus subgen. Polypaecilum</taxon>
    </lineage>
</organism>
<dbReference type="AlphaFoldDB" id="A0A3A2ZV23"/>
<dbReference type="PANTHER" id="PTHR47706:SF4">
    <property type="entry name" value="NMRA-LIKE DOMAIN-CONTAINING PROTEIN"/>
    <property type="match status" value="1"/>
</dbReference>
<evidence type="ECO:0000256" key="3">
    <source>
        <dbReference type="ARBA" id="ARBA00023002"/>
    </source>
</evidence>
<evidence type="ECO:0000313" key="5">
    <source>
        <dbReference type="Proteomes" id="UP000266188"/>
    </source>
</evidence>
<evidence type="ECO:0000256" key="2">
    <source>
        <dbReference type="ARBA" id="ARBA00022857"/>
    </source>
</evidence>
<dbReference type="PANTHER" id="PTHR47706">
    <property type="entry name" value="NMRA-LIKE FAMILY PROTEIN"/>
    <property type="match status" value="1"/>
</dbReference>